<dbReference type="InParanoid" id="A0A2R5GJ84"/>
<dbReference type="InterPro" id="IPR032533">
    <property type="entry name" value="DUF4954"/>
</dbReference>
<sequence>MDSKSELARHTARVRELVARGGTRKLRPEEKLALESQGNSCGPEGWDRCLEVQEDFSPRNVRGCVFLGRNVVGKFDESAMVGAHALPAGLYHSTLRDCYVADNARISHCELVQETFVGKSAMIAHCGVVTRERRAAASTKEGLGSTFGNGVVLPVVIGTGGRDVAIYAEMDIEEACAVACKREDATLQTQHAQIVSQYVDAIRLAWNVVDDNASVDSCAYIADVFVGAFAQVSGSHVVNATILSSEEEPTSVRAGADVRDSILQWSVSVDSQSVVHKAFMCVHSHAERHGKLLESILGPFSGVAEGEISESLVGPFVGFHHQALLIASYWPSGKGNVGYGANVGSNHTGKAPDQELWHGEGVFYGLGCCIKFPSDFSHAPYTLVATGVTTLPQRLTMPFSLISSPQGAGHGLSPAINQVFPGWALSQNMYAIMRNEFKYEDRAKRAKRVRIRYRVLRPQIIAMMRAARDELRAAGGKDIYTDRDIAGLGKNYMTESARREAIEAYTHFMCFFAAREVFERACQSGVSLDDIEASLTQSAEGSYAEVEPTMDYVDTGTRLEALSDPSRAQEVWKLAATVLQLEGSDVGLDADKIQSVLGWYREALCELSEKVATSKQKDEQRGKRIIPGYMAAHGSVDVDDKVVRRLREMVARDCRLIDDLVAALPKL</sequence>
<accession>A0A2R5GJ84</accession>
<gene>
    <name evidence="2" type="ORF">FCC1311_068952</name>
</gene>
<protein>
    <recommendedName>
        <fullName evidence="1">DUF4954 domain-containing protein</fullName>
    </recommendedName>
</protein>
<dbReference type="Proteomes" id="UP000241890">
    <property type="component" value="Unassembled WGS sequence"/>
</dbReference>
<organism evidence="2 3">
    <name type="scientific">Hondaea fermentalgiana</name>
    <dbReference type="NCBI Taxonomy" id="2315210"/>
    <lineage>
        <taxon>Eukaryota</taxon>
        <taxon>Sar</taxon>
        <taxon>Stramenopiles</taxon>
        <taxon>Bigyra</taxon>
        <taxon>Labyrinthulomycetes</taxon>
        <taxon>Thraustochytrida</taxon>
        <taxon>Thraustochytriidae</taxon>
        <taxon>Hondaea</taxon>
    </lineage>
</organism>
<evidence type="ECO:0000313" key="2">
    <source>
        <dbReference type="EMBL" id="GBG30675.1"/>
    </source>
</evidence>
<proteinExistence type="predicted"/>
<dbReference type="Pfam" id="PF16314">
    <property type="entry name" value="DUF4954"/>
    <property type="match status" value="1"/>
</dbReference>
<keyword evidence="3" id="KW-1185">Reference proteome</keyword>
<dbReference type="EMBL" id="BEYU01000082">
    <property type="protein sequence ID" value="GBG30675.1"/>
    <property type="molecule type" value="Genomic_DNA"/>
</dbReference>
<dbReference type="OrthoDB" id="118763at2759"/>
<evidence type="ECO:0000259" key="1">
    <source>
        <dbReference type="Pfam" id="PF16314"/>
    </source>
</evidence>
<feature type="domain" description="DUF4954" evidence="1">
    <location>
        <begin position="24"/>
        <end position="471"/>
    </location>
</feature>
<name>A0A2R5GJ84_9STRA</name>
<dbReference type="AlphaFoldDB" id="A0A2R5GJ84"/>
<reference evidence="2 3" key="1">
    <citation type="submission" date="2017-12" db="EMBL/GenBank/DDBJ databases">
        <title>Sequencing, de novo assembly and annotation of complete genome of a new Thraustochytrid species, strain FCC1311.</title>
        <authorList>
            <person name="Sedici K."/>
            <person name="Godart F."/>
            <person name="Aiese Cigliano R."/>
            <person name="Sanseverino W."/>
            <person name="Barakat M."/>
            <person name="Ortet P."/>
            <person name="Marechal E."/>
            <person name="Cagnac O."/>
            <person name="Amato A."/>
        </authorList>
    </citation>
    <scope>NUCLEOTIDE SEQUENCE [LARGE SCALE GENOMIC DNA]</scope>
</reference>
<evidence type="ECO:0000313" key="3">
    <source>
        <dbReference type="Proteomes" id="UP000241890"/>
    </source>
</evidence>
<comment type="caution">
    <text evidence="2">The sequence shown here is derived from an EMBL/GenBank/DDBJ whole genome shotgun (WGS) entry which is preliminary data.</text>
</comment>